<sequence length="774" mass="86798">MASPVIFKRKNPRPGHHARISDLDTDDVVTTTDNDGGSESPSTLATKLKNRVKKSRAKSRLSFGGADDEVEASEVFQVKKSNLSRKLALERKPSIPDLPSPQTGPKYDRAYLEELKASTPSARAPQWHADETYDADVSMMDADISMDFDTSFAAPETIIPSVSSVLAAKERRERMRKTSGVVTDEDFISLSLVHHDDGPSGPHPESRLMREEDELGEGEDEYAEYTSAQERIALGKKSRKTEASKRRDVMREMIEDAEELDEESTEWEQEILRRGGLSGTPDTAKSQTKLIYKPTPSACLCTNFLNEPHVLVSVPLATPLPTLGAAMARLTAQLSQLTTSHASNTNLMSSLAKEREEIDKREQEMRDLVERAETKRAWFSDFQDWVESVAGFLDEKYPLLERLEDEHISLLKERREMIDKRRHDDDDDDLTAFLGPLPLPPDAETVDDMGRDVSAKLAAERITRRTARAARHSQQQSTNTEEGYDTDAALPPHDAADYQEAISSLRRRRKDVLADVKAEEFRDPGKGRWKVWRERYSDSYVGAWGGLGVVSVWEFWARLELVGWDCIEDRRSLDTFKWYQGLFEYSRPGGVNAPDLGPDGDLVSSMVSTAIAPRICKLLEGGALDVYSSVHMRRVVDVVEEVEANVDAGNQKLLALQKCVVSAFERGVVDIEAHLARYEARLHAVPVFDPEAIPGRRRFMARRVKLVKNILMWRKYTGERFGVGVLIDRVVSGILFPVAEGGWDVGGRELVEEVVALLPNELVSGTMKSRLAMR</sequence>
<feature type="compositionally biased region" description="Polar residues" evidence="4">
    <location>
        <begin position="472"/>
        <end position="481"/>
    </location>
</feature>
<keyword evidence="6" id="KW-1185">Reference proteome</keyword>
<dbReference type="Proteomes" id="UP000054144">
    <property type="component" value="Unassembled WGS sequence"/>
</dbReference>
<dbReference type="AlphaFoldDB" id="A0A0D7A5L8"/>
<evidence type="ECO:0000313" key="6">
    <source>
        <dbReference type="Proteomes" id="UP000054144"/>
    </source>
</evidence>
<feature type="compositionally biased region" description="Basic residues" evidence="4">
    <location>
        <begin position="48"/>
        <end position="59"/>
    </location>
</feature>
<dbReference type="OrthoDB" id="429427at2759"/>
<accession>A0A0D7A5L8</accession>
<evidence type="ECO:0000256" key="4">
    <source>
        <dbReference type="SAM" id="MobiDB-lite"/>
    </source>
</evidence>
<dbReference type="PANTHER" id="PTHR12214:SF0">
    <property type="entry name" value="LD29489P"/>
    <property type="match status" value="1"/>
</dbReference>
<feature type="compositionally biased region" description="Acidic residues" evidence="4">
    <location>
        <begin position="211"/>
        <end position="222"/>
    </location>
</feature>
<feature type="compositionally biased region" description="Basic and acidic residues" evidence="4">
    <location>
        <begin position="193"/>
        <end position="210"/>
    </location>
</feature>
<feature type="compositionally biased region" description="Basic residues" evidence="4">
    <location>
        <begin position="7"/>
        <end position="18"/>
    </location>
</feature>
<evidence type="ECO:0008006" key="7">
    <source>
        <dbReference type="Google" id="ProtNLM"/>
    </source>
</evidence>
<reference evidence="5 6" key="1">
    <citation type="journal article" date="2015" name="Fungal Genet. Biol.">
        <title>Evolution of novel wood decay mechanisms in Agaricales revealed by the genome sequences of Fistulina hepatica and Cylindrobasidium torrendii.</title>
        <authorList>
            <person name="Floudas D."/>
            <person name="Held B.W."/>
            <person name="Riley R."/>
            <person name="Nagy L.G."/>
            <person name="Koehler G."/>
            <person name="Ransdell A.S."/>
            <person name="Younus H."/>
            <person name="Chow J."/>
            <person name="Chiniquy J."/>
            <person name="Lipzen A."/>
            <person name="Tritt A."/>
            <person name="Sun H."/>
            <person name="Haridas S."/>
            <person name="LaButti K."/>
            <person name="Ohm R.A."/>
            <person name="Kues U."/>
            <person name="Blanchette R.A."/>
            <person name="Grigoriev I.V."/>
            <person name="Minto R.E."/>
            <person name="Hibbett D.S."/>
        </authorList>
    </citation>
    <scope>NUCLEOTIDE SEQUENCE [LARGE SCALE GENOMIC DNA]</scope>
    <source>
        <strain evidence="5 6">ATCC 64428</strain>
    </source>
</reference>
<name>A0A0D7A5L8_9AGAR</name>
<comment type="subcellular location">
    <subcellularLocation>
        <location evidence="1">Nucleus</location>
    </subcellularLocation>
</comment>
<protein>
    <recommendedName>
        <fullName evidence="7">GCFC-domain-containing protein</fullName>
    </recommendedName>
</protein>
<proteinExistence type="predicted"/>
<dbReference type="InterPro" id="IPR012890">
    <property type="entry name" value="GCFC2-like"/>
</dbReference>
<keyword evidence="3" id="KW-0175">Coiled coil</keyword>
<feature type="region of interest" description="Disordered" evidence="4">
    <location>
        <begin position="464"/>
        <end position="492"/>
    </location>
</feature>
<dbReference type="GO" id="GO:0003677">
    <property type="term" value="F:DNA binding"/>
    <property type="evidence" value="ECO:0007669"/>
    <property type="project" value="InterPro"/>
</dbReference>
<organism evidence="5 6">
    <name type="scientific">Fistulina hepatica ATCC 64428</name>
    <dbReference type="NCBI Taxonomy" id="1128425"/>
    <lineage>
        <taxon>Eukaryota</taxon>
        <taxon>Fungi</taxon>
        <taxon>Dikarya</taxon>
        <taxon>Basidiomycota</taxon>
        <taxon>Agaricomycotina</taxon>
        <taxon>Agaricomycetes</taxon>
        <taxon>Agaricomycetidae</taxon>
        <taxon>Agaricales</taxon>
        <taxon>Fistulinaceae</taxon>
        <taxon>Fistulina</taxon>
    </lineage>
</organism>
<feature type="coiled-coil region" evidence="3">
    <location>
        <begin position="240"/>
        <end position="270"/>
    </location>
</feature>
<feature type="coiled-coil region" evidence="3">
    <location>
        <begin position="344"/>
        <end position="375"/>
    </location>
</feature>
<evidence type="ECO:0000256" key="3">
    <source>
        <dbReference type="SAM" id="Coils"/>
    </source>
</evidence>
<feature type="region of interest" description="Disordered" evidence="4">
    <location>
        <begin position="192"/>
        <end position="222"/>
    </location>
</feature>
<evidence type="ECO:0000256" key="2">
    <source>
        <dbReference type="ARBA" id="ARBA00023242"/>
    </source>
</evidence>
<evidence type="ECO:0000313" key="5">
    <source>
        <dbReference type="EMBL" id="KIY45206.1"/>
    </source>
</evidence>
<feature type="compositionally biased region" description="Polar residues" evidence="4">
    <location>
        <begin position="34"/>
        <end position="45"/>
    </location>
</feature>
<dbReference type="InterPro" id="IPR028211">
    <property type="entry name" value="Ntr2"/>
</dbReference>
<dbReference type="PANTHER" id="PTHR12214">
    <property type="entry name" value="GC-RICH SEQUENCE DNA-BINDING FACTOR"/>
    <property type="match status" value="1"/>
</dbReference>
<gene>
    <name evidence="5" type="ORF">FISHEDRAFT_67141</name>
</gene>
<dbReference type="GO" id="GO:0071008">
    <property type="term" value="C:U2-type post-mRNA release spliceosomal complex"/>
    <property type="evidence" value="ECO:0007669"/>
    <property type="project" value="InterPro"/>
</dbReference>
<dbReference type="EMBL" id="KN882061">
    <property type="protein sequence ID" value="KIY45206.1"/>
    <property type="molecule type" value="Genomic_DNA"/>
</dbReference>
<dbReference type="GO" id="GO:0000390">
    <property type="term" value="P:spliceosomal complex disassembly"/>
    <property type="evidence" value="ECO:0007669"/>
    <property type="project" value="InterPro"/>
</dbReference>
<keyword evidence="2" id="KW-0539">Nucleus</keyword>
<dbReference type="Pfam" id="PF15458">
    <property type="entry name" value="NTR2"/>
    <property type="match status" value="1"/>
</dbReference>
<feature type="region of interest" description="Disordered" evidence="4">
    <location>
        <begin position="1"/>
        <end position="66"/>
    </location>
</feature>
<evidence type="ECO:0000256" key="1">
    <source>
        <dbReference type="ARBA" id="ARBA00004123"/>
    </source>
</evidence>